<dbReference type="GO" id="GO:0005886">
    <property type="term" value="C:plasma membrane"/>
    <property type="evidence" value="ECO:0007669"/>
    <property type="project" value="UniProtKB-SubCell"/>
</dbReference>
<feature type="transmembrane region" description="Helical" evidence="8">
    <location>
        <begin position="90"/>
        <end position="107"/>
    </location>
</feature>
<feature type="transmembrane region" description="Helical" evidence="8">
    <location>
        <begin position="421"/>
        <end position="443"/>
    </location>
</feature>
<organism evidence="9">
    <name type="scientific">Desulfacinum infernum</name>
    <dbReference type="NCBI Taxonomy" id="35837"/>
    <lineage>
        <taxon>Bacteria</taxon>
        <taxon>Pseudomonadati</taxon>
        <taxon>Thermodesulfobacteriota</taxon>
        <taxon>Syntrophobacteria</taxon>
        <taxon>Syntrophobacterales</taxon>
        <taxon>Syntrophobacteraceae</taxon>
        <taxon>Desulfacinum</taxon>
    </lineage>
</organism>
<dbReference type="SUPFAM" id="SSF103473">
    <property type="entry name" value="MFS general substrate transporter"/>
    <property type="match status" value="1"/>
</dbReference>
<dbReference type="InterPro" id="IPR039672">
    <property type="entry name" value="MFS_2"/>
</dbReference>
<accession>A0A831ZYA2</accession>
<reference evidence="9" key="1">
    <citation type="journal article" date="2020" name="mSystems">
        <title>Genome- and Community-Level Interaction Insights into Carbon Utilization and Element Cycling Functions of Hydrothermarchaeota in Hydrothermal Sediment.</title>
        <authorList>
            <person name="Zhou Z."/>
            <person name="Liu Y."/>
            <person name="Xu W."/>
            <person name="Pan J."/>
            <person name="Luo Z.H."/>
            <person name="Li M."/>
        </authorList>
    </citation>
    <scope>NUCLEOTIDE SEQUENCE [LARGE SCALE GENOMIC DNA]</scope>
    <source>
        <strain evidence="9">SpSt-456</strain>
    </source>
</reference>
<dbReference type="GO" id="GO:0006814">
    <property type="term" value="P:sodium ion transport"/>
    <property type="evidence" value="ECO:0007669"/>
    <property type="project" value="InterPro"/>
</dbReference>
<evidence type="ECO:0000256" key="6">
    <source>
        <dbReference type="ARBA" id="ARBA00022989"/>
    </source>
</evidence>
<name>A0A831ZYA2_9BACT</name>
<dbReference type="PANTHER" id="PTHR11328">
    <property type="entry name" value="MAJOR FACILITATOR SUPERFAMILY DOMAIN-CONTAINING PROTEIN"/>
    <property type="match status" value="1"/>
</dbReference>
<comment type="caution">
    <text evidence="9">The sequence shown here is derived from an EMBL/GenBank/DDBJ whole genome shotgun (WGS) entry which is preliminary data.</text>
</comment>
<feature type="transmembrane region" description="Helical" evidence="8">
    <location>
        <begin position="163"/>
        <end position="182"/>
    </location>
</feature>
<protein>
    <submittedName>
        <fullName evidence="9">MFS transporter</fullName>
    </submittedName>
</protein>
<feature type="transmembrane region" description="Helical" evidence="8">
    <location>
        <begin position="282"/>
        <end position="299"/>
    </location>
</feature>
<dbReference type="GO" id="GO:0008643">
    <property type="term" value="P:carbohydrate transport"/>
    <property type="evidence" value="ECO:0007669"/>
    <property type="project" value="InterPro"/>
</dbReference>
<evidence type="ECO:0000256" key="8">
    <source>
        <dbReference type="SAM" id="Phobius"/>
    </source>
</evidence>
<evidence type="ECO:0000256" key="4">
    <source>
        <dbReference type="ARBA" id="ARBA00022475"/>
    </source>
</evidence>
<feature type="transmembrane region" description="Helical" evidence="8">
    <location>
        <begin position="48"/>
        <end position="69"/>
    </location>
</feature>
<comment type="similarity">
    <text evidence="2">Belongs to the sodium:galactoside symporter (TC 2.A.2) family.</text>
</comment>
<dbReference type="EMBL" id="DSTK01000023">
    <property type="protein sequence ID" value="HFK97277.1"/>
    <property type="molecule type" value="Genomic_DNA"/>
</dbReference>
<dbReference type="CDD" id="cd17332">
    <property type="entry name" value="MFS_MelB_like"/>
    <property type="match status" value="1"/>
</dbReference>
<evidence type="ECO:0000256" key="3">
    <source>
        <dbReference type="ARBA" id="ARBA00022448"/>
    </source>
</evidence>
<evidence type="ECO:0000256" key="5">
    <source>
        <dbReference type="ARBA" id="ARBA00022692"/>
    </source>
</evidence>
<keyword evidence="5 8" id="KW-0812">Transmembrane</keyword>
<keyword evidence="6 8" id="KW-1133">Transmembrane helix</keyword>
<dbReference type="InterPro" id="IPR036259">
    <property type="entry name" value="MFS_trans_sf"/>
</dbReference>
<dbReference type="InterPro" id="IPR001927">
    <property type="entry name" value="Na/Gal_symport"/>
</dbReference>
<feature type="transmembrane region" description="Helical" evidence="8">
    <location>
        <begin position="194"/>
        <end position="215"/>
    </location>
</feature>
<dbReference type="GO" id="GO:0015293">
    <property type="term" value="F:symporter activity"/>
    <property type="evidence" value="ECO:0007669"/>
    <property type="project" value="InterPro"/>
</dbReference>
<dbReference type="InterPro" id="IPR018043">
    <property type="entry name" value="Na/Gal_symport_CS"/>
</dbReference>
<keyword evidence="3" id="KW-0813">Transport</keyword>
<feature type="transmembrane region" description="Helical" evidence="8">
    <location>
        <begin position="246"/>
        <end position="270"/>
    </location>
</feature>
<keyword evidence="7 8" id="KW-0472">Membrane</keyword>
<evidence type="ECO:0000256" key="2">
    <source>
        <dbReference type="ARBA" id="ARBA00009617"/>
    </source>
</evidence>
<feature type="transmembrane region" description="Helical" evidence="8">
    <location>
        <begin position="21"/>
        <end position="42"/>
    </location>
</feature>
<gene>
    <name evidence="9" type="ORF">ENS06_08130</name>
</gene>
<dbReference type="Gene3D" id="1.20.1250.20">
    <property type="entry name" value="MFS general substrate transporter like domains"/>
    <property type="match status" value="2"/>
</dbReference>
<dbReference type="PROSITE" id="PS00872">
    <property type="entry name" value="NA_GALACTOSIDE_SYMP"/>
    <property type="match status" value="1"/>
</dbReference>
<dbReference type="Pfam" id="PF13347">
    <property type="entry name" value="MFS_2"/>
    <property type="match status" value="1"/>
</dbReference>
<proteinExistence type="inferred from homology"/>
<feature type="transmembrane region" description="Helical" evidence="8">
    <location>
        <begin position="119"/>
        <end position="142"/>
    </location>
</feature>
<comment type="subcellular location">
    <subcellularLocation>
        <location evidence="1">Cell membrane</location>
        <topology evidence="1">Multi-pass membrane protein</topology>
    </subcellularLocation>
</comment>
<feature type="transmembrane region" description="Helical" evidence="8">
    <location>
        <begin position="335"/>
        <end position="356"/>
    </location>
</feature>
<dbReference type="NCBIfam" id="TIGR00792">
    <property type="entry name" value="gph"/>
    <property type="match status" value="1"/>
</dbReference>
<evidence type="ECO:0000313" key="9">
    <source>
        <dbReference type="EMBL" id="HFK97277.1"/>
    </source>
</evidence>
<sequence length="465" mass="50923">MDRSLSVAADLSERVRLGVRISYALPALALAVVGIPVYVYMPKFYTDVMGLSAATAGSVLLAVRLFDALSDPLCGWISDRTRTSLGRRRPYILFGAFPLAASLWGLFHPPSWSGDPLRWWFSITVFSVFLFWTIVEVPYEALGPEITLDYDERTRLLGLRDGFVLLGILIAAAFPALLGALLPLPETAAGERTTFRLMGALYAPFLVAACFVCAARVRERHPLGSWPSVPLSFRENLQASLRNRPFVILLFAYTVSAFGSNLPATLILYYVQYVLASPKADVYLMIYFVTGIVFLPAWIRVATTFGKKEAWMAAMAINTGAFAGVFFLGRGDDGLYAALVFLSGIGFGGTVALPSAMQADVIDYHQWLTGERLEGFYIGIWSVAKKLAAALGVGAALMLLGHAGYEPNVVQSEPVLFRLRVLYALVPSLCNALAMAVAWAYPLDRKKHAALRRALSERSSGPWRP</sequence>
<evidence type="ECO:0000256" key="1">
    <source>
        <dbReference type="ARBA" id="ARBA00004651"/>
    </source>
</evidence>
<keyword evidence="4" id="KW-1003">Cell membrane</keyword>
<feature type="transmembrane region" description="Helical" evidence="8">
    <location>
        <begin position="376"/>
        <end position="401"/>
    </location>
</feature>
<feature type="transmembrane region" description="Helical" evidence="8">
    <location>
        <begin position="311"/>
        <end position="329"/>
    </location>
</feature>
<evidence type="ECO:0000256" key="7">
    <source>
        <dbReference type="ARBA" id="ARBA00023136"/>
    </source>
</evidence>
<dbReference type="AlphaFoldDB" id="A0A831ZYA2"/>
<dbReference type="PANTHER" id="PTHR11328:SF24">
    <property type="entry name" value="MAJOR FACILITATOR SUPERFAMILY (MFS) PROFILE DOMAIN-CONTAINING PROTEIN"/>
    <property type="match status" value="1"/>
</dbReference>